<dbReference type="InterPro" id="IPR008966">
    <property type="entry name" value="Adhesion_dom_sf"/>
</dbReference>
<dbReference type="InterPro" id="IPR050263">
    <property type="entry name" value="Bact_Fimbrial_Adh_Pro"/>
</dbReference>
<dbReference type="Pfam" id="PF16970">
    <property type="entry name" value="FimA"/>
    <property type="match status" value="1"/>
</dbReference>
<proteinExistence type="inferred from homology"/>
<dbReference type="Proteomes" id="UP000494363">
    <property type="component" value="Unassembled WGS sequence"/>
</dbReference>
<evidence type="ECO:0000256" key="4">
    <source>
        <dbReference type="ARBA" id="ARBA00023263"/>
    </source>
</evidence>
<evidence type="ECO:0008006" key="7">
    <source>
        <dbReference type="Google" id="ProtNLM"/>
    </source>
</evidence>
<organism evidence="5 6">
    <name type="scientific">Paraburkholderia humisilvae</name>
    <dbReference type="NCBI Taxonomy" id="627669"/>
    <lineage>
        <taxon>Bacteria</taxon>
        <taxon>Pseudomonadati</taxon>
        <taxon>Pseudomonadota</taxon>
        <taxon>Betaproteobacteria</taxon>
        <taxon>Burkholderiales</taxon>
        <taxon>Burkholderiaceae</taxon>
        <taxon>Paraburkholderia</taxon>
    </lineage>
</organism>
<keyword evidence="4" id="KW-0281">Fimbrium</keyword>
<evidence type="ECO:0000256" key="2">
    <source>
        <dbReference type="ARBA" id="ARBA00006671"/>
    </source>
</evidence>
<dbReference type="EMBL" id="CADIKH010000010">
    <property type="protein sequence ID" value="CAB3755523.1"/>
    <property type="molecule type" value="Genomic_DNA"/>
</dbReference>
<protein>
    <recommendedName>
        <fullName evidence="7">Major fimbrial subunit SMF-1</fullName>
    </recommendedName>
</protein>
<dbReference type="AlphaFoldDB" id="A0A6J5DNM6"/>
<dbReference type="InterPro" id="IPR039458">
    <property type="entry name" value="FimA-like"/>
</dbReference>
<dbReference type="RefSeq" id="WP_246355842.1">
    <property type="nucleotide sequence ID" value="NZ_JBHLTK010000168.1"/>
</dbReference>
<dbReference type="PANTHER" id="PTHR33420">
    <property type="entry name" value="FIMBRIAL SUBUNIT ELFA-RELATED"/>
    <property type="match status" value="1"/>
</dbReference>
<dbReference type="Gene3D" id="2.60.40.1090">
    <property type="entry name" value="Fimbrial-type adhesion domain"/>
    <property type="match status" value="1"/>
</dbReference>
<keyword evidence="6" id="KW-1185">Reference proteome</keyword>
<evidence type="ECO:0000256" key="1">
    <source>
        <dbReference type="ARBA" id="ARBA00004561"/>
    </source>
</evidence>
<keyword evidence="3" id="KW-0732">Signal</keyword>
<dbReference type="SUPFAM" id="SSF49401">
    <property type="entry name" value="Bacterial adhesins"/>
    <property type="match status" value="1"/>
</dbReference>
<dbReference type="PANTHER" id="PTHR33420:SF3">
    <property type="entry name" value="FIMBRIAL SUBUNIT ELFA"/>
    <property type="match status" value="1"/>
</dbReference>
<comment type="subcellular location">
    <subcellularLocation>
        <location evidence="1">Fimbrium</location>
    </subcellularLocation>
</comment>
<sequence>MKRALLARRPIFIRVLRNFRAVVFAILPRFHSKTDMNSSLYRLALVCAGLVSMASINAQAADGDIVIHGVVSDTTCSINGIASGTPADIGVVLPAVPTDSLANTGDVAGTSNMGDIQMVVSGCSGLGTKAVARFENGPTVDQANGYLKNAFVDNGAKNVEIRLLNNRLQPIDIRNGINNQIAENGIPISGGSAILNYFAQYIAIGQAQAGPVATSVQYTMQYR</sequence>
<evidence type="ECO:0000313" key="6">
    <source>
        <dbReference type="Proteomes" id="UP000494363"/>
    </source>
</evidence>
<dbReference type="GO" id="GO:0009289">
    <property type="term" value="C:pilus"/>
    <property type="evidence" value="ECO:0007669"/>
    <property type="project" value="UniProtKB-SubCell"/>
</dbReference>
<reference evidence="5 6" key="1">
    <citation type="submission" date="2020-04" db="EMBL/GenBank/DDBJ databases">
        <authorList>
            <person name="De Canck E."/>
        </authorList>
    </citation>
    <scope>NUCLEOTIDE SEQUENCE [LARGE SCALE GENOMIC DNA]</scope>
    <source>
        <strain evidence="5 6">LMG 29542</strain>
    </source>
</reference>
<dbReference type="GO" id="GO:0043709">
    <property type="term" value="P:cell adhesion involved in single-species biofilm formation"/>
    <property type="evidence" value="ECO:0007669"/>
    <property type="project" value="TreeGrafter"/>
</dbReference>
<evidence type="ECO:0000313" key="5">
    <source>
        <dbReference type="EMBL" id="CAB3755523.1"/>
    </source>
</evidence>
<evidence type="ECO:0000256" key="3">
    <source>
        <dbReference type="ARBA" id="ARBA00022729"/>
    </source>
</evidence>
<comment type="similarity">
    <text evidence="2">Belongs to the fimbrial protein family.</text>
</comment>
<accession>A0A6J5DNM6</accession>
<name>A0A6J5DNM6_9BURK</name>
<gene>
    <name evidence="5" type="ORF">LMG29542_02615</name>
</gene>
<dbReference type="InterPro" id="IPR036937">
    <property type="entry name" value="Adhesion_dom_fimbrial_sf"/>
</dbReference>